<dbReference type="EMBL" id="BAAARB010000017">
    <property type="protein sequence ID" value="GAA2387317.1"/>
    <property type="molecule type" value="Genomic_DNA"/>
</dbReference>
<dbReference type="SFLD" id="SFLDS00003">
    <property type="entry name" value="Haloacid_Dehalogenase"/>
    <property type="match status" value="1"/>
</dbReference>
<protein>
    <submittedName>
        <fullName evidence="1">HAD family phosphatase</fullName>
    </submittedName>
</protein>
<organism evidence="1 2">
    <name type="scientific">Gordonia cholesterolivorans</name>
    <dbReference type="NCBI Taxonomy" id="559625"/>
    <lineage>
        <taxon>Bacteria</taxon>
        <taxon>Bacillati</taxon>
        <taxon>Actinomycetota</taxon>
        <taxon>Actinomycetes</taxon>
        <taxon>Mycobacteriales</taxon>
        <taxon>Gordoniaceae</taxon>
        <taxon>Gordonia</taxon>
    </lineage>
</organism>
<dbReference type="SUPFAM" id="SSF56784">
    <property type="entry name" value="HAD-like"/>
    <property type="match status" value="1"/>
</dbReference>
<evidence type="ECO:0000313" key="2">
    <source>
        <dbReference type="Proteomes" id="UP001501170"/>
    </source>
</evidence>
<dbReference type="SFLD" id="SFLDG01129">
    <property type="entry name" value="C1.5:_HAD__Beta-PGM__Phosphata"/>
    <property type="match status" value="1"/>
</dbReference>
<dbReference type="InterPro" id="IPR023198">
    <property type="entry name" value="PGP-like_dom2"/>
</dbReference>
<sequence>MTDDRVLPRAVLWDMDGTLLDTEPLWGRAMEEFARGIGAEMTPELRNATMGNSSVDALTKVYDAARVPESGRDFEADEDAMVARVLGLFATDLRWRPGALSALDLVAGAEIPMVLVTNTVRKVTDVMLETLGRDRFVATVCGDEVEAGKPEPHIYCRAAELVGFCASECLAFEDSPVGAAATHAAGVPAIVIPSAIPVPPKPTYTYRETLEGLTLDDLAEVFAAR</sequence>
<dbReference type="InterPro" id="IPR036412">
    <property type="entry name" value="HAD-like_sf"/>
</dbReference>
<proteinExistence type="predicted"/>
<dbReference type="Pfam" id="PF00702">
    <property type="entry name" value="Hydrolase"/>
    <property type="match status" value="1"/>
</dbReference>
<dbReference type="PANTHER" id="PTHR18901">
    <property type="entry name" value="2-DEOXYGLUCOSE-6-PHOSPHATE PHOSPHATASE 2"/>
    <property type="match status" value="1"/>
</dbReference>
<dbReference type="Gene3D" id="1.10.150.240">
    <property type="entry name" value="Putative phosphatase, domain 2"/>
    <property type="match status" value="1"/>
</dbReference>
<dbReference type="InterPro" id="IPR006439">
    <property type="entry name" value="HAD-SF_hydro_IA"/>
</dbReference>
<dbReference type="InterPro" id="IPR023214">
    <property type="entry name" value="HAD_sf"/>
</dbReference>
<gene>
    <name evidence="1" type="ORF">GCM10009855_29300</name>
</gene>
<dbReference type="PANTHER" id="PTHR18901:SF38">
    <property type="entry name" value="PSEUDOURIDINE-5'-PHOSPHATASE"/>
    <property type="match status" value="1"/>
</dbReference>
<reference evidence="1 2" key="1">
    <citation type="journal article" date="2019" name="Int. J. Syst. Evol. Microbiol.">
        <title>The Global Catalogue of Microorganisms (GCM) 10K type strain sequencing project: providing services to taxonomists for standard genome sequencing and annotation.</title>
        <authorList>
            <consortium name="The Broad Institute Genomics Platform"/>
            <consortium name="The Broad Institute Genome Sequencing Center for Infectious Disease"/>
            <person name="Wu L."/>
            <person name="Ma J."/>
        </authorList>
    </citation>
    <scope>NUCLEOTIDE SEQUENCE [LARGE SCALE GENOMIC DNA]</scope>
    <source>
        <strain evidence="1 2">JCM 16227</strain>
    </source>
</reference>
<name>A0ABN3HU19_9ACTN</name>
<dbReference type="Gene3D" id="3.40.50.1000">
    <property type="entry name" value="HAD superfamily/HAD-like"/>
    <property type="match status" value="1"/>
</dbReference>
<dbReference type="Proteomes" id="UP001501170">
    <property type="component" value="Unassembled WGS sequence"/>
</dbReference>
<evidence type="ECO:0000313" key="1">
    <source>
        <dbReference type="EMBL" id="GAA2387317.1"/>
    </source>
</evidence>
<comment type="caution">
    <text evidence="1">The sequence shown here is derived from an EMBL/GenBank/DDBJ whole genome shotgun (WGS) entry which is preliminary data.</text>
</comment>
<accession>A0ABN3HU19</accession>
<keyword evidence="2" id="KW-1185">Reference proteome</keyword>
<dbReference type="CDD" id="cd07505">
    <property type="entry name" value="HAD_BPGM-like"/>
    <property type="match status" value="1"/>
</dbReference>
<dbReference type="NCBIfam" id="TIGR01509">
    <property type="entry name" value="HAD-SF-IA-v3"/>
    <property type="match status" value="1"/>
</dbReference>